<reference evidence="2" key="1">
    <citation type="submission" date="2019-11" db="EMBL/GenBank/DDBJ databases">
        <authorList>
            <person name="Feng L."/>
        </authorList>
    </citation>
    <scope>NUCLEOTIDE SEQUENCE</scope>
    <source>
        <strain evidence="2">BdentiumLFYP24</strain>
    </source>
</reference>
<keyword evidence="1" id="KW-0732">Signal</keyword>
<dbReference type="PANTHER" id="PTHR43649">
    <property type="entry name" value="ARABINOSE-BINDING PROTEIN-RELATED"/>
    <property type="match status" value="1"/>
</dbReference>
<accession>A0A6N2TNQ1</accession>
<organism evidence="2">
    <name type="scientific">Bifidobacterium dentium</name>
    <dbReference type="NCBI Taxonomy" id="1689"/>
    <lineage>
        <taxon>Bacteria</taxon>
        <taxon>Bacillati</taxon>
        <taxon>Actinomycetota</taxon>
        <taxon>Actinomycetes</taxon>
        <taxon>Bifidobacteriales</taxon>
        <taxon>Bifidobacteriaceae</taxon>
        <taxon>Bifidobacterium</taxon>
    </lineage>
</organism>
<dbReference type="RefSeq" id="WP_156341633.1">
    <property type="nucleotide sequence ID" value="NZ_CACRSP010000006.1"/>
</dbReference>
<dbReference type="PROSITE" id="PS51257">
    <property type="entry name" value="PROKAR_LIPOPROTEIN"/>
    <property type="match status" value="1"/>
</dbReference>
<gene>
    <name evidence="2" type="ORF">BDLFYP24_02088</name>
</gene>
<feature type="chain" id="PRO_5038460024" description="ABC transporter substrate-binding protein" evidence="1">
    <location>
        <begin position="23"/>
        <end position="583"/>
    </location>
</feature>
<dbReference type="InterPro" id="IPR050490">
    <property type="entry name" value="Bact_solute-bd_prot1"/>
</dbReference>
<evidence type="ECO:0000313" key="2">
    <source>
        <dbReference type="EMBL" id="VYT07494.1"/>
    </source>
</evidence>
<dbReference type="AlphaFoldDB" id="A0A6N2TNQ1"/>
<sequence>MRSVGRKLVAACGVLAMACTMAACGGDTASDADDNSLMTVEVFDQLANYQGEQKGWFAKVIKDKFNIKLNIVAPNVAGGGNTLFDIRAAAGNLGDIVIIGSGSGQAEKVVKSKLVTDLSSYIKNTKYLKTYQGAIDQLTKDANQESGMWGIPTSVSSLSPTESSEGVEPTFGPFVRWDYYKEIGYPKVATLEDLLPVLKQMQDKAREETGSDDVYALSLFKDWDDQAMQNGFQLPAFYGYAEGTGYVMSNADGTDAQSLIDENGVYVRALKFYNKAEQMGLVDPESTTQNYDTMYSKYKEGKILFSFWPWLGQAAYNTDAHKKDGKGFMMLSIDDMKIASKGAQPNGTTTFIGVGEKAKNKERLVKFIDWLYSPEGIQAAGSQTNGAAGLKGLTWDIKDGKPVLTDFGVKAMGGESVNVPEEYGGGGYSDGASQLNVSTVLNKDIDPRTNAPYNYQMWDSELAKRDTALDKDWQEHMGGARTTMEYLEQSGKLAVIPGASYTTPDEDSVISTTRGQLKTAVVNACWQAVFSKSDDEFNSIWSKMQKEVDGLGYKKVYDVDMKNTKDMFKARQAIEKEYASREK</sequence>
<protein>
    <recommendedName>
        <fullName evidence="3">ABC transporter substrate-binding protein</fullName>
    </recommendedName>
</protein>
<evidence type="ECO:0000256" key="1">
    <source>
        <dbReference type="SAM" id="SignalP"/>
    </source>
</evidence>
<dbReference type="EMBL" id="CACRSP010000006">
    <property type="protein sequence ID" value="VYT07494.1"/>
    <property type="molecule type" value="Genomic_DNA"/>
</dbReference>
<dbReference type="PANTHER" id="PTHR43649:SF12">
    <property type="entry name" value="DIACETYLCHITOBIOSE BINDING PROTEIN DASA"/>
    <property type="match status" value="1"/>
</dbReference>
<dbReference type="Gene3D" id="3.40.190.10">
    <property type="entry name" value="Periplasmic binding protein-like II"/>
    <property type="match status" value="2"/>
</dbReference>
<proteinExistence type="predicted"/>
<evidence type="ECO:0008006" key="3">
    <source>
        <dbReference type="Google" id="ProtNLM"/>
    </source>
</evidence>
<feature type="signal peptide" evidence="1">
    <location>
        <begin position="1"/>
        <end position="22"/>
    </location>
</feature>
<dbReference type="SUPFAM" id="SSF53850">
    <property type="entry name" value="Periplasmic binding protein-like II"/>
    <property type="match status" value="1"/>
</dbReference>
<name>A0A6N2TNQ1_9BIFI</name>